<evidence type="ECO:0000256" key="9">
    <source>
        <dbReference type="RuleBase" id="RU003718"/>
    </source>
</evidence>
<dbReference type="GO" id="GO:0016020">
    <property type="term" value="C:membrane"/>
    <property type="evidence" value="ECO:0007669"/>
    <property type="project" value="UniProtKB-SubCell"/>
</dbReference>
<dbReference type="GeneTree" id="ENSGT00940000164390"/>
<evidence type="ECO:0000256" key="8">
    <source>
        <dbReference type="ARBA" id="ARBA00023136"/>
    </source>
</evidence>
<keyword evidence="4 9" id="KW-0328">Glycosyltransferase</keyword>
<evidence type="ECO:0000256" key="7">
    <source>
        <dbReference type="ARBA" id="ARBA00022989"/>
    </source>
</evidence>
<dbReference type="Pfam" id="PF00201">
    <property type="entry name" value="UDPGT"/>
    <property type="match status" value="1"/>
</dbReference>
<dbReference type="Gene3D" id="3.40.50.2000">
    <property type="entry name" value="Glycogen Phosphorylase B"/>
    <property type="match status" value="2"/>
</dbReference>
<dbReference type="CDD" id="cd03784">
    <property type="entry name" value="GT1_Gtf-like"/>
    <property type="match status" value="1"/>
</dbReference>
<dbReference type="Proteomes" id="UP000694548">
    <property type="component" value="Chromosome sgr11"/>
</dbReference>
<dbReference type="InterPro" id="IPR002213">
    <property type="entry name" value="UDP_glucos_trans"/>
</dbReference>
<keyword evidence="7 10" id="KW-1133">Transmembrane helix</keyword>
<reference evidence="11" key="2">
    <citation type="submission" date="2025-08" db="UniProtKB">
        <authorList>
            <consortium name="Ensembl"/>
        </authorList>
    </citation>
    <scope>IDENTIFICATION</scope>
</reference>
<evidence type="ECO:0000313" key="12">
    <source>
        <dbReference type="Proteomes" id="UP000694548"/>
    </source>
</evidence>
<organism evidence="11 12">
    <name type="scientific">Nothobranchius furzeri</name>
    <name type="common">Turquoise killifish</name>
    <dbReference type="NCBI Taxonomy" id="105023"/>
    <lineage>
        <taxon>Eukaryota</taxon>
        <taxon>Metazoa</taxon>
        <taxon>Chordata</taxon>
        <taxon>Craniata</taxon>
        <taxon>Vertebrata</taxon>
        <taxon>Euteleostomi</taxon>
        <taxon>Actinopterygii</taxon>
        <taxon>Neopterygii</taxon>
        <taxon>Teleostei</taxon>
        <taxon>Neoteleostei</taxon>
        <taxon>Acanthomorphata</taxon>
        <taxon>Ovalentaria</taxon>
        <taxon>Atherinomorphae</taxon>
        <taxon>Cyprinodontiformes</taxon>
        <taxon>Nothobranchiidae</taxon>
        <taxon>Nothobranchius</taxon>
    </lineage>
</organism>
<dbReference type="FunFam" id="3.40.50.2000:FF:000081">
    <property type="entry name" value="UDP-glucuronosyltransferase 2A2"/>
    <property type="match status" value="1"/>
</dbReference>
<keyword evidence="8 10" id="KW-0472">Membrane</keyword>
<dbReference type="InterPro" id="IPR050271">
    <property type="entry name" value="UDP-glycosyltransferase"/>
</dbReference>
<reference evidence="11" key="1">
    <citation type="submission" date="2014-08" db="EMBL/GenBank/DDBJ databases">
        <authorList>
            <person name="Senf B."/>
            <person name="Petzold A."/>
            <person name="Downie B.R."/>
            <person name="Koch P."/>
            <person name="Platzer M."/>
        </authorList>
    </citation>
    <scope>NUCLEOTIDE SEQUENCE [LARGE SCALE GENOMIC DNA]</scope>
    <source>
        <strain evidence="11">GRZ</strain>
    </source>
</reference>
<dbReference type="PROSITE" id="PS00375">
    <property type="entry name" value="UDPGT"/>
    <property type="match status" value="1"/>
</dbReference>
<dbReference type="EC" id="2.4.1.17" evidence="3"/>
<evidence type="ECO:0000256" key="4">
    <source>
        <dbReference type="ARBA" id="ARBA00022676"/>
    </source>
</evidence>
<name>A0A8C6VPG4_NOTFU</name>
<evidence type="ECO:0000256" key="10">
    <source>
        <dbReference type="SAM" id="Phobius"/>
    </source>
</evidence>
<dbReference type="GO" id="GO:0015020">
    <property type="term" value="F:glucuronosyltransferase activity"/>
    <property type="evidence" value="ECO:0007669"/>
    <property type="project" value="UniProtKB-EC"/>
</dbReference>
<dbReference type="AlphaFoldDB" id="A0A8C6VPG4"/>
<keyword evidence="5 9" id="KW-0808">Transferase</keyword>
<gene>
    <name evidence="11" type="primary">LOC107386290</name>
</gene>
<accession>A0A8C6VPG4</accession>
<keyword evidence="6 10" id="KW-0812">Transmembrane</keyword>
<dbReference type="SUPFAM" id="SSF53756">
    <property type="entry name" value="UDP-Glycosyltransferase/glycogen phosphorylase"/>
    <property type="match status" value="1"/>
</dbReference>
<dbReference type="FunFam" id="3.40.50.2000:FF:000001">
    <property type="entry name" value="UDP-glucuronosyltransferase"/>
    <property type="match status" value="1"/>
</dbReference>
<evidence type="ECO:0000256" key="1">
    <source>
        <dbReference type="ARBA" id="ARBA00004370"/>
    </source>
</evidence>
<protein>
    <recommendedName>
        <fullName evidence="3">glucuronosyltransferase</fullName>
        <ecNumber evidence="3">2.4.1.17</ecNumber>
    </recommendedName>
</protein>
<reference evidence="11" key="3">
    <citation type="submission" date="2025-09" db="UniProtKB">
        <authorList>
            <consortium name="Ensembl"/>
        </authorList>
    </citation>
    <scope>IDENTIFICATION</scope>
</reference>
<evidence type="ECO:0000256" key="2">
    <source>
        <dbReference type="ARBA" id="ARBA00009995"/>
    </source>
</evidence>
<dbReference type="PANTHER" id="PTHR48043">
    <property type="entry name" value="EG:EG0003.4 PROTEIN-RELATED"/>
    <property type="match status" value="1"/>
</dbReference>
<dbReference type="InterPro" id="IPR035595">
    <property type="entry name" value="UDP_glycos_trans_CS"/>
</dbReference>
<comment type="similarity">
    <text evidence="2 9">Belongs to the UDP-glycosyltransferase family.</text>
</comment>
<feature type="transmembrane region" description="Helical" evidence="10">
    <location>
        <begin position="515"/>
        <end position="538"/>
    </location>
</feature>
<evidence type="ECO:0000256" key="5">
    <source>
        <dbReference type="ARBA" id="ARBA00022679"/>
    </source>
</evidence>
<proteinExistence type="inferred from homology"/>
<dbReference type="Ensembl" id="ENSNFUT00015037454.1">
    <property type="protein sequence ID" value="ENSNFUP00015035870.1"/>
    <property type="gene ID" value="ENSNFUG00015017394.1"/>
</dbReference>
<evidence type="ECO:0000256" key="3">
    <source>
        <dbReference type="ARBA" id="ARBA00012544"/>
    </source>
</evidence>
<sequence>MSIFEEHSLEKITQLFLCRPTSTMELRLSVCLVLALCVTSGVNGGKILVWYTEASHWINMKLVLDTLVDRGHQVTVLVPSASMFMNSSEPSRFDYQPFNVSISLEALEETLEEFFYFSMYEIDYMNYFQVYIKYMDIMREDMKNSLTILGGVVKSETLMKKLKEENYDLLLADPIYPGSELVADLLGIPLVYSLRFSIAHNWERRCGQLPAPPSFVPGAMSKLTDKMDFSERMWNFLYYALQDLVIDYIYWNEIDNYYSEVKGMPTSGCELMGKAEIWLMRTYWDFDFPRPFLPNFQFVGGIHCKPAKPLPKEMEEFVQSSGDDGVVIFTLGSMINNVTMEKANLIASALAQIPQKVLWRYKGDKPETLGANTRIYKWIPQNDLLGHPKARAFITHGGTNGIYEAIYHGVPMVGIPLFADQPDNLVHVKAKGAAVILNINFMTTEDLRDAYLHNFCFLSYKESAMRLSRIHHDRPMSPLDEAVFWIEFTMRHKGAKHLRVQAHELTWYQYHSLDVLSFLLSVVLLLLLLLVKTCRFCFRKCCCRRKTKRKAE</sequence>
<comment type="subcellular location">
    <subcellularLocation>
        <location evidence="1">Membrane</location>
    </subcellularLocation>
</comment>
<dbReference type="PANTHER" id="PTHR48043:SF140">
    <property type="entry name" value="UDP-GLUCURONOSYLTRANSFERASE 2A1"/>
    <property type="match status" value="1"/>
</dbReference>
<evidence type="ECO:0000256" key="6">
    <source>
        <dbReference type="ARBA" id="ARBA00022692"/>
    </source>
</evidence>
<keyword evidence="12" id="KW-1185">Reference proteome</keyword>
<evidence type="ECO:0000313" key="11">
    <source>
        <dbReference type="Ensembl" id="ENSNFUP00015035870.1"/>
    </source>
</evidence>